<dbReference type="EC" id="2.7.7.49" evidence="1"/>
<protein>
    <recommendedName>
        <fullName evidence="1">RNA-directed DNA polymerase</fullName>
        <ecNumber evidence="1">2.7.7.49</ecNumber>
    </recommendedName>
</protein>
<dbReference type="AlphaFoldDB" id="A0AAV6TSN3"/>
<dbReference type="InterPro" id="IPR050951">
    <property type="entry name" value="Retrovirus_Pol_polyprotein"/>
</dbReference>
<dbReference type="GO" id="GO:0003676">
    <property type="term" value="F:nucleic acid binding"/>
    <property type="evidence" value="ECO:0007669"/>
    <property type="project" value="InterPro"/>
</dbReference>
<gene>
    <name evidence="3" type="ORF">JTE90_013147</name>
</gene>
<feature type="domain" description="Integrase zinc-binding" evidence="2">
    <location>
        <begin position="236"/>
        <end position="287"/>
    </location>
</feature>
<evidence type="ECO:0000313" key="4">
    <source>
        <dbReference type="Proteomes" id="UP000827092"/>
    </source>
</evidence>
<dbReference type="InterPro" id="IPR012337">
    <property type="entry name" value="RNaseH-like_sf"/>
</dbReference>
<feature type="non-terminal residue" evidence="3">
    <location>
        <position position="1"/>
    </location>
</feature>
<dbReference type="Gene3D" id="3.30.420.10">
    <property type="entry name" value="Ribonuclease H-like superfamily/Ribonuclease H"/>
    <property type="match status" value="1"/>
</dbReference>
<evidence type="ECO:0000313" key="3">
    <source>
        <dbReference type="EMBL" id="KAG8174758.1"/>
    </source>
</evidence>
<dbReference type="Proteomes" id="UP000827092">
    <property type="component" value="Unassembled WGS sequence"/>
</dbReference>
<sequence>ICNHPTVELGQPSLSRFTSETSAMQPTPVVSQRVVVPTPQHHATVTPKRTIVPRRPAIVYLNPIITMSTPRVAVPPATSNTSTIVSTTHSMVNVGASTAGIFDPVPLPNALSSTPIVSSGIDKPIVSTTPKTVSPSTEHTFVPFTSETSAMQPTPVVSQRVVVPTPQHHATVTPKRTIVPRRLAIVYLNPIITMSTPRVAVPPATSNTSTIVSTTHSMVNVGASTAGIFDPVPLPNFQRRVLEELHHGHLGVVKMKAIARSFVVWTSIDRDIEDTAKNCIHCAEIKTDPHKAKVHYWEYPSKPWERIHIDFAGPMFGYMFLVIVDAHSKWLEVYPMKSTTTFKTIESLNP</sequence>
<dbReference type="EMBL" id="JAFNEN010001148">
    <property type="protein sequence ID" value="KAG8174758.1"/>
    <property type="molecule type" value="Genomic_DNA"/>
</dbReference>
<evidence type="ECO:0000259" key="2">
    <source>
        <dbReference type="Pfam" id="PF17921"/>
    </source>
</evidence>
<dbReference type="SUPFAM" id="SSF53098">
    <property type="entry name" value="Ribonuclease H-like"/>
    <property type="match status" value="1"/>
</dbReference>
<dbReference type="PANTHER" id="PTHR37984">
    <property type="entry name" value="PROTEIN CBG26694"/>
    <property type="match status" value="1"/>
</dbReference>
<comment type="caution">
    <text evidence="3">The sequence shown here is derived from an EMBL/GenBank/DDBJ whole genome shotgun (WGS) entry which is preliminary data.</text>
</comment>
<dbReference type="Gene3D" id="1.10.340.70">
    <property type="match status" value="1"/>
</dbReference>
<evidence type="ECO:0000256" key="1">
    <source>
        <dbReference type="ARBA" id="ARBA00012493"/>
    </source>
</evidence>
<reference evidence="3 4" key="1">
    <citation type="journal article" date="2022" name="Nat. Ecol. Evol.">
        <title>A masculinizing supergene underlies an exaggerated male reproductive morph in a spider.</title>
        <authorList>
            <person name="Hendrickx F."/>
            <person name="De Corte Z."/>
            <person name="Sonet G."/>
            <person name="Van Belleghem S.M."/>
            <person name="Kostlbacher S."/>
            <person name="Vangestel C."/>
        </authorList>
    </citation>
    <scope>NUCLEOTIDE SEQUENCE [LARGE SCALE GENOMIC DNA]</scope>
    <source>
        <strain evidence="3">W744_W776</strain>
    </source>
</reference>
<name>A0AAV6TSN3_9ARAC</name>
<keyword evidence="4" id="KW-1185">Reference proteome</keyword>
<dbReference type="GO" id="GO:0003964">
    <property type="term" value="F:RNA-directed DNA polymerase activity"/>
    <property type="evidence" value="ECO:0007669"/>
    <property type="project" value="UniProtKB-EC"/>
</dbReference>
<dbReference type="InterPro" id="IPR036397">
    <property type="entry name" value="RNaseH_sf"/>
</dbReference>
<dbReference type="Pfam" id="PF17921">
    <property type="entry name" value="Integrase_H2C2"/>
    <property type="match status" value="1"/>
</dbReference>
<accession>A0AAV6TSN3</accession>
<organism evidence="3 4">
    <name type="scientific">Oedothorax gibbosus</name>
    <dbReference type="NCBI Taxonomy" id="931172"/>
    <lineage>
        <taxon>Eukaryota</taxon>
        <taxon>Metazoa</taxon>
        <taxon>Ecdysozoa</taxon>
        <taxon>Arthropoda</taxon>
        <taxon>Chelicerata</taxon>
        <taxon>Arachnida</taxon>
        <taxon>Araneae</taxon>
        <taxon>Araneomorphae</taxon>
        <taxon>Entelegynae</taxon>
        <taxon>Araneoidea</taxon>
        <taxon>Linyphiidae</taxon>
        <taxon>Erigoninae</taxon>
        <taxon>Oedothorax</taxon>
    </lineage>
</organism>
<dbReference type="InterPro" id="IPR041588">
    <property type="entry name" value="Integrase_H2C2"/>
</dbReference>
<proteinExistence type="predicted"/>
<dbReference type="PANTHER" id="PTHR37984:SF14">
    <property type="entry name" value="RIBONUCLEASE H"/>
    <property type="match status" value="1"/>
</dbReference>